<name>A0ABQ5UZH2_9PROT</name>
<dbReference type="PROSITE" id="PS50967">
    <property type="entry name" value="HRDC"/>
    <property type="match status" value="1"/>
</dbReference>
<evidence type="ECO:0000256" key="16">
    <source>
        <dbReference type="NCBIfam" id="TIGR01389"/>
    </source>
</evidence>
<keyword evidence="9" id="KW-0862">Zinc</keyword>
<keyword evidence="13" id="KW-0234">DNA repair</keyword>
<evidence type="ECO:0000256" key="6">
    <source>
        <dbReference type="ARBA" id="ARBA00022763"/>
    </source>
</evidence>
<dbReference type="InterPro" id="IPR036388">
    <property type="entry name" value="WH-like_DNA-bd_sf"/>
</dbReference>
<dbReference type="EC" id="5.6.2.4" evidence="16"/>
<dbReference type="GO" id="GO:0004386">
    <property type="term" value="F:helicase activity"/>
    <property type="evidence" value="ECO:0007669"/>
    <property type="project" value="UniProtKB-KW"/>
</dbReference>
<organism evidence="20 21">
    <name type="scientific">Algimonas porphyrae</name>
    <dbReference type="NCBI Taxonomy" id="1128113"/>
    <lineage>
        <taxon>Bacteria</taxon>
        <taxon>Pseudomonadati</taxon>
        <taxon>Pseudomonadota</taxon>
        <taxon>Alphaproteobacteria</taxon>
        <taxon>Maricaulales</taxon>
        <taxon>Robiginitomaculaceae</taxon>
        <taxon>Algimonas</taxon>
    </lineage>
</organism>
<dbReference type="InterPro" id="IPR044876">
    <property type="entry name" value="HRDC_dom_sf"/>
</dbReference>
<dbReference type="Gene3D" id="3.40.50.300">
    <property type="entry name" value="P-loop containing nucleotide triphosphate hydrolases"/>
    <property type="match status" value="2"/>
</dbReference>
<dbReference type="NCBIfam" id="TIGR01389">
    <property type="entry name" value="recQ"/>
    <property type="match status" value="1"/>
</dbReference>
<comment type="similarity">
    <text evidence="3">Belongs to the helicase family. RecQ subfamily.</text>
</comment>
<evidence type="ECO:0000256" key="11">
    <source>
        <dbReference type="ARBA" id="ARBA00023125"/>
    </source>
</evidence>
<dbReference type="InterPro" id="IPR014001">
    <property type="entry name" value="Helicase_ATP-bd"/>
</dbReference>
<dbReference type="InterPro" id="IPR032284">
    <property type="entry name" value="RecQ_Zn-bd"/>
</dbReference>
<feature type="domain" description="Helicase ATP-binding" evidence="18">
    <location>
        <begin position="60"/>
        <end position="228"/>
    </location>
</feature>
<dbReference type="SMART" id="SM00956">
    <property type="entry name" value="RQC"/>
    <property type="match status" value="1"/>
</dbReference>
<reference evidence="20" key="1">
    <citation type="journal article" date="2014" name="Int. J. Syst. Evol. Microbiol.">
        <title>Complete genome of a new Firmicutes species belonging to the dominant human colonic microbiota ('Ruminococcus bicirculans') reveals two chromosomes and a selective capacity to utilize plant glucans.</title>
        <authorList>
            <consortium name="NISC Comparative Sequencing Program"/>
            <person name="Wegmann U."/>
            <person name="Louis P."/>
            <person name="Goesmann A."/>
            <person name="Henrissat B."/>
            <person name="Duncan S.H."/>
            <person name="Flint H.J."/>
        </authorList>
    </citation>
    <scope>NUCLEOTIDE SEQUENCE</scope>
    <source>
        <strain evidence="20">NBRC 108216</strain>
    </source>
</reference>
<evidence type="ECO:0000256" key="9">
    <source>
        <dbReference type="ARBA" id="ARBA00022833"/>
    </source>
</evidence>
<dbReference type="InterPro" id="IPR011545">
    <property type="entry name" value="DEAD/DEAH_box_helicase_dom"/>
</dbReference>
<dbReference type="PROSITE" id="PS51192">
    <property type="entry name" value="HELICASE_ATP_BIND_1"/>
    <property type="match status" value="1"/>
</dbReference>
<dbReference type="PANTHER" id="PTHR13710">
    <property type="entry name" value="DNA HELICASE RECQ FAMILY MEMBER"/>
    <property type="match status" value="1"/>
</dbReference>
<keyword evidence="8 20" id="KW-0347">Helicase</keyword>
<dbReference type="RefSeq" id="WP_284370394.1">
    <property type="nucleotide sequence ID" value="NZ_BSNJ01000002.1"/>
</dbReference>
<keyword evidence="4" id="KW-0479">Metal-binding</keyword>
<dbReference type="InterPro" id="IPR006293">
    <property type="entry name" value="DNA_helicase_ATP-dep_RecQ_bac"/>
</dbReference>
<dbReference type="InterPro" id="IPR004589">
    <property type="entry name" value="DNA_helicase_ATP-dep_RecQ"/>
</dbReference>
<keyword evidence="10" id="KW-0067">ATP-binding</keyword>
<dbReference type="PANTHER" id="PTHR13710:SF105">
    <property type="entry name" value="ATP-DEPENDENT DNA HELICASE Q1"/>
    <property type="match status" value="1"/>
</dbReference>
<gene>
    <name evidence="20" type="ORF">GCM10007854_10720</name>
</gene>
<evidence type="ECO:0000259" key="17">
    <source>
        <dbReference type="PROSITE" id="PS50967"/>
    </source>
</evidence>
<keyword evidence="6" id="KW-0227">DNA damage</keyword>
<dbReference type="Pfam" id="PF09382">
    <property type="entry name" value="RQC"/>
    <property type="match status" value="1"/>
</dbReference>
<comment type="cofactor">
    <cofactor evidence="1">
        <name>Mg(2+)</name>
        <dbReference type="ChEBI" id="CHEBI:18420"/>
    </cofactor>
</comment>
<dbReference type="SMART" id="SM00490">
    <property type="entry name" value="HELICc"/>
    <property type="match status" value="1"/>
</dbReference>
<dbReference type="InterPro" id="IPR018982">
    <property type="entry name" value="RQC_domain"/>
</dbReference>
<evidence type="ECO:0000256" key="2">
    <source>
        <dbReference type="ARBA" id="ARBA00001947"/>
    </source>
</evidence>
<evidence type="ECO:0000259" key="18">
    <source>
        <dbReference type="PROSITE" id="PS51192"/>
    </source>
</evidence>
<dbReference type="EMBL" id="BSNJ01000002">
    <property type="protein sequence ID" value="GLQ20117.1"/>
    <property type="molecule type" value="Genomic_DNA"/>
</dbReference>
<dbReference type="SMART" id="SM00487">
    <property type="entry name" value="DEXDc"/>
    <property type="match status" value="1"/>
</dbReference>
<proteinExistence type="inferred from homology"/>
<dbReference type="Pfam" id="PF00271">
    <property type="entry name" value="Helicase_C"/>
    <property type="match status" value="1"/>
</dbReference>
<evidence type="ECO:0000256" key="7">
    <source>
        <dbReference type="ARBA" id="ARBA00022801"/>
    </source>
</evidence>
<dbReference type="Gene3D" id="1.10.10.10">
    <property type="entry name" value="Winged helix-like DNA-binding domain superfamily/Winged helix DNA-binding domain"/>
    <property type="match status" value="1"/>
</dbReference>
<dbReference type="InterPro" id="IPR027417">
    <property type="entry name" value="P-loop_NTPase"/>
</dbReference>
<evidence type="ECO:0000256" key="13">
    <source>
        <dbReference type="ARBA" id="ARBA00023204"/>
    </source>
</evidence>
<comment type="caution">
    <text evidence="20">The sequence shown here is derived from an EMBL/GenBank/DDBJ whole genome shotgun (WGS) entry which is preliminary data.</text>
</comment>
<evidence type="ECO:0000256" key="5">
    <source>
        <dbReference type="ARBA" id="ARBA00022741"/>
    </source>
</evidence>
<dbReference type="SUPFAM" id="SSF46785">
    <property type="entry name" value="Winged helix' DNA-binding domain"/>
    <property type="match status" value="1"/>
</dbReference>
<dbReference type="SUPFAM" id="SSF47819">
    <property type="entry name" value="HRDC-like"/>
    <property type="match status" value="1"/>
</dbReference>
<evidence type="ECO:0000259" key="19">
    <source>
        <dbReference type="PROSITE" id="PS51194"/>
    </source>
</evidence>
<evidence type="ECO:0000256" key="1">
    <source>
        <dbReference type="ARBA" id="ARBA00001946"/>
    </source>
</evidence>
<evidence type="ECO:0000256" key="3">
    <source>
        <dbReference type="ARBA" id="ARBA00005446"/>
    </source>
</evidence>
<dbReference type="Pfam" id="PF00270">
    <property type="entry name" value="DEAD"/>
    <property type="match status" value="1"/>
</dbReference>
<sequence length="628" mass="69287">MSGRGYDTGEPMWKAVHAPLVGNIEPSQDVRMPQRFTDKYDALKTVFGHADFRLGQADVIDDILAGSNVLAVMPTGAGKSLCYQVPALLLDGPTIVISPLVALMDNQVAALRANGVAVSCIHSGQDRSRNIEEWRRVASGESHLLYLSPERLMTERMLAAMAKLRPPLFVVDEAHCVSKWGPAFRPEYADLSRLKSLFPDSRIAAFTATADAGTRADIAQQLFNAKGSVIVQGFDRPNLSLTVIPKVNRSSQLLEFMKDRAGESGIVYALSRKSAEEYAALLSREGFTALPYHAGMSAEARFDNQERFIAEDGVVMVATIAFGMGIDKPDIRFVYHVNLPSSPEAYYQEIGRAGRDGQPADTVLLYGLDDIRMRRQFITQEDTDREHQLREHKRLDALLGYCEASTCRRQVLMAYFGEMTSPCGACDICDNPPERIDATDAAIALMHAVEQTGERFGANHVIAVVRGADTDKIRQFGHDRLPSHGTGERWGDGFFKSLVRQAIATGYLNVDMQRYGRLTLTPQSLSLMNGDGAFLITEPKAAKTTKRKRKAAPELLDDADQELLAKLKGLRRDMARDMGKPAYIIFSDATLIDMAQKRPLDRDQMLSVSGVGETKFERFGAAFLAAIN</sequence>
<keyword evidence="5" id="KW-0547">Nucleotide-binding</keyword>
<evidence type="ECO:0000256" key="10">
    <source>
        <dbReference type="ARBA" id="ARBA00022840"/>
    </source>
</evidence>
<keyword evidence="21" id="KW-1185">Reference proteome</keyword>
<comment type="catalytic activity">
    <reaction evidence="15">
        <text>Couples ATP hydrolysis with the unwinding of duplex DNA by translocating in the 3'-5' direction.</text>
        <dbReference type="EC" id="5.6.2.4"/>
    </reaction>
</comment>
<keyword evidence="12" id="KW-0233">DNA recombination</keyword>
<comment type="cofactor">
    <cofactor evidence="2">
        <name>Zn(2+)</name>
        <dbReference type="ChEBI" id="CHEBI:29105"/>
    </cofactor>
</comment>
<protein>
    <recommendedName>
        <fullName evidence="16">DNA helicase RecQ</fullName>
        <ecNumber evidence="16">5.6.2.4</ecNumber>
    </recommendedName>
</protein>
<dbReference type="InterPro" id="IPR036390">
    <property type="entry name" value="WH_DNA-bd_sf"/>
</dbReference>
<dbReference type="InterPro" id="IPR002121">
    <property type="entry name" value="HRDC_dom"/>
</dbReference>
<dbReference type="InterPro" id="IPR010997">
    <property type="entry name" value="HRDC-like_sf"/>
</dbReference>
<evidence type="ECO:0000256" key="15">
    <source>
        <dbReference type="ARBA" id="ARBA00034617"/>
    </source>
</evidence>
<reference evidence="20" key="2">
    <citation type="submission" date="2023-01" db="EMBL/GenBank/DDBJ databases">
        <title>Draft genome sequence of Algimonas porphyrae strain NBRC 108216.</title>
        <authorList>
            <person name="Sun Q."/>
            <person name="Mori K."/>
        </authorList>
    </citation>
    <scope>NUCLEOTIDE SEQUENCE</scope>
    <source>
        <strain evidence="20">NBRC 108216</strain>
    </source>
</reference>
<keyword evidence="11" id="KW-0238">DNA-binding</keyword>
<dbReference type="CDD" id="cd17920">
    <property type="entry name" value="DEXHc_RecQ"/>
    <property type="match status" value="1"/>
</dbReference>
<feature type="domain" description="Helicase C-terminal" evidence="19">
    <location>
        <begin position="249"/>
        <end position="398"/>
    </location>
</feature>
<dbReference type="PROSITE" id="PS51194">
    <property type="entry name" value="HELICASE_CTER"/>
    <property type="match status" value="1"/>
</dbReference>
<keyword evidence="7" id="KW-0378">Hydrolase</keyword>
<feature type="domain" description="HRDC" evidence="17">
    <location>
        <begin position="557"/>
        <end position="628"/>
    </location>
</feature>
<evidence type="ECO:0000313" key="21">
    <source>
        <dbReference type="Proteomes" id="UP001161390"/>
    </source>
</evidence>
<evidence type="ECO:0000313" key="20">
    <source>
        <dbReference type="EMBL" id="GLQ20117.1"/>
    </source>
</evidence>
<dbReference type="SUPFAM" id="SSF52540">
    <property type="entry name" value="P-loop containing nucleoside triphosphate hydrolases"/>
    <property type="match status" value="1"/>
</dbReference>
<evidence type="ECO:0000256" key="8">
    <source>
        <dbReference type="ARBA" id="ARBA00022806"/>
    </source>
</evidence>
<dbReference type="Proteomes" id="UP001161390">
    <property type="component" value="Unassembled WGS sequence"/>
</dbReference>
<dbReference type="Pfam" id="PF16124">
    <property type="entry name" value="RecQ_Zn_bind"/>
    <property type="match status" value="1"/>
</dbReference>
<dbReference type="CDD" id="cd18794">
    <property type="entry name" value="SF2_C_RecQ"/>
    <property type="match status" value="1"/>
</dbReference>
<accession>A0ABQ5UZH2</accession>
<dbReference type="Gene3D" id="1.10.150.80">
    <property type="entry name" value="HRDC domain"/>
    <property type="match status" value="1"/>
</dbReference>
<evidence type="ECO:0000256" key="14">
    <source>
        <dbReference type="ARBA" id="ARBA00023235"/>
    </source>
</evidence>
<evidence type="ECO:0000256" key="4">
    <source>
        <dbReference type="ARBA" id="ARBA00022723"/>
    </source>
</evidence>
<evidence type="ECO:0000256" key="12">
    <source>
        <dbReference type="ARBA" id="ARBA00023172"/>
    </source>
</evidence>
<dbReference type="NCBIfam" id="TIGR00614">
    <property type="entry name" value="recQ_fam"/>
    <property type="match status" value="1"/>
</dbReference>
<dbReference type="InterPro" id="IPR001650">
    <property type="entry name" value="Helicase_C-like"/>
</dbReference>
<keyword evidence="14" id="KW-0413">Isomerase</keyword>
<dbReference type="Pfam" id="PF00570">
    <property type="entry name" value="HRDC"/>
    <property type="match status" value="1"/>
</dbReference>
<dbReference type="SMART" id="SM00341">
    <property type="entry name" value="HRDC"/>
    <property type="match status" value="1"/>
</dbReference>